<dbReference type="InterPro" id="IPR012675">
    <property type="entry name" value="Beta-grasp_dom_sf"/>
</dbReference>
<dbReference type="eggNOG" id="arCOG00536">
    <property type="taxonomic scope" value="Archaea"/>
</dbReference>
<protein>
    <submittedName>
        <fullName evidence="1">Uncharacterized protein</fullName>
    </submittedName>
</protein>
<dbReference type="InterPro" id="IPR016155">
    <property type="entry name" value="Mopterin_synth/thiamin_S_b"/>
</dbReference>
<accession>D9PZB0</accession>
<dbReference type="HOGENOM" id="CLU_2645660_0_0_2"/>
<dbReference type="KEGG" id="asc:ASAC_1492"/>
<dbReference type="InParanoid" id="D9PZB0"/>
<sequence length="76" mass="8034">MGKVRVKYLGFLADLAGTNEAQVEVNGEAKVEDIAPVIRKLRRSDYVLLVDGKGAEPDTPVRPGSTVVLLPETGGG</sequence>
<dbReference type="InterPro" id="IPR003749">
    <property type="entry name" value="ThiS/MoaD-like"/>
</dbReference>
<dbReference type="Pfam" id="PF02597">
    <property type="entry name" value="ThiS"/>
    <property type="match status" value="1"/>
</dbReference>
<dbReference type="OrthoDB" id="381319at2157"/>
<keyword evidence="2" id="KW-1185">Reference proteome</keyword>
<dbReference type="Proteomes" id="UP000000346">
    <property type="component" value="Chromosome"/>
</dbReference>
<dbReference type="GeneID" id="9499751"/>
<organism evidence="1 2">
    <name type="scientific">Acidilobus saccharovorans (strain DSM 16705 / JCM 18335 / VKM B-2471 / 345-15)</name>
    <dbReference type="NCBI Taxonomy" id="666510"/>
    <lineage>
        <taxon>Archaea</taxon>
        <taxon>Thermoproteota</taxon>
        <taxon>Thermoprotei</taxon>
        <taxon>Acidilobales</taxon>
        <taxon>Acidilobaceae</taxon>
        <taxon>Acidilobus</taxon>
    </lineage>
</organism>
<dbReference type="SUPFAM" id="SSF54285">
    <property type="entry name" value="MoaD/ThiS"/>
    <property type="match status" value="1"/>
</dbReference>
<dbReference type="STRING" id="666510.ASAC_1492"/>
<dbReference type="EMBL" id="CP001742">
    <property type="protein sequence ID" value="ADL19897.1"/>
    <property type="molecule type" value="Genomic_DNA"/>
</dbReference>
<dbReference type="AlphaFoldDB" id="D9PZB0"/>
<proteinExistence type="predicted"/>
<gene>
    <name evidence="1" type="ordered locus">ASAC_1492</name>
</gene>
<name>D9PZB0_ACIS3</name>
<evidence type="ECO:0000313" key="2">
    <source>
        <dbReference type="Proteomes" id="UP000000346"/>
    </source>
</evidence>
<dbReference type="Gene3D" id="3.10.20.30">
    <property type="match status" value="1"/>
</dbReference>
<reference evidence="1 2" key="1">
    <citation type="journal article" date="2010" name="Appl. Environ. Microbiol.">
        <title>The genome sequence of the crenarchaeon Acidilobus saccharovorans supports a new order, Acidilobales, and suggests an important ecological role in terrestrial acidic hot springs.</title>
        <authorList>
            <person name="Mardanov A.V."/>
            <person name="Svetlitchnyi V.A."/>
            <person name="Beletsky A.V."/>
            <person name="Prokofeva M.I."/>
            <person name="Bonch-Osmolovskaya E.A."/>
            <person name="Ravin N.V."/>
            <person name="Skryabin K.G."/>
        </authorList>
    </citation>
    <scope>NUCLEOTIDE SEQUENCE [LARGE SCALE GENOMIC DNA]</scope>
    <source>
        <strain evidence="2">DSM 16705 / JCM 18335 / VKM B-2471 / 345-15</strain>
    </source>
</reference>
<dbReference type="RefSeq" id="WP_013267409.1">
    <property type="nucleotide sequence ID" value="NC_014374.1"/>
</dbReference>
<evidence type="ECO:0000313" key="1">
    <source>
        <dbReference type="EMBL" id="ADL19897.1"/>
    </source>
</evidence>